<dbReference type="RefSeq" id="WP_155548879.1">
    <property type="nucleotide sequence ID" value="NZ_CABVGP010000003.1"/>
</dbReference>
<evidence type="ECO:0000313" key="2">
    <source>
        <dbReference type="EMBL" id="VVJ24219.1"/>
    </source>
</evidence>
<feature type="transmembrane region" description="Helical" evidence="1">
    <location>
        <begin position="72"/>
        <end position="93"/>
    </location>
</feature>
<dbReference type="Proteomes" id="UP000399805">
    <property type="component" value="Unassembled WGS sequence"/>
</dbReference>
<evidence type="ECO:0000256" key="1">
    <source>
        <dbReference type="SAM" id="Phobius"/>
    </source>
</evidence>
<dbReference type="AlphaFoldDB" id="A0A6I8M307"/>
<feature type="transmembrane region" description="Helical" evidence="1">
    <location>
        <begin position="105"/>
        <end position="125"/>
    </location>
</feature>
<organism evidence="2 3">
    <name type="scientific">Amycolatopsis camponoti</name>
    <dbReference type="NCBI Taxonomy" id="2606593"/>
    <lineage>
        <taxon>Bacteria</taxon>
        <taxon>Bacillati</taxon>
        <taxon>Actinomycetota</taxon>
        <taxon>Actinomycetes</taxon>
        <taxon>Pseudonocardiales</taxon>
        <taxon>Pseudonocardiaceae</taxon>
        <taxon>Amycolatopsis</taxon>
    </lineage>
</organism>
<keyword evidence="1" id="KW-1133">Transmembrane helix</keyword>
<reference evidence="2 3" key="1">
    <citation type="submission" date="2019-09" db="EMBL/GenBank/DDBJ databases">
        <authorList>
            <person name="Leyn A S."/>
        </authorList>
    </citation>
    <scope>NUCLEOTIDE SEQUENCE [LARGE SCALE GENOMIC DNA]</scope>
    <source>
        <strain evidence="2">AA231_1</strain>
    </source>
</reference>
<feature type="transmembrane region" description="Helical" evidence="1">
    <location>
        <begin position="7"/>
        <end position="31"/>
    </location>
</feature>
<name>A0A6I8M307_9PSEU</name>
<evidence type="ECO:0000313" key="3">
    <source>
        <dbReference type="Proteomes" id="UP000399805"/>
    </source>
</evidence>
<feature type="transmembrane region" description="Helical" evidence="1">
    <location>
        <begin position="137"/>
        <end position="159"/>
    </location>
</feature>
<keyword evidence="1" id="KW-0812">Transmembrane</keyword>
<proteinExistence type="predicted"/>
<keyword evidence="1" id="KW-0472">Membrane</keyword>
<dbReference type="EMBL" id="CABVGP010000003">
    <property type="protein sequence ID" value="VVJ24219.1"/>
    <property type="molecule type" value="Genomic_DNA"/>
</dbReference>
<gene>
    <name evidence="2" type="ORF">AA23TX_09093</name>
</gene>
<accession>A0A6I8M307</accession>
<sequence>MDRRGLAFFVPVLVVLALALTVLATFLPFFLTEQLLGASDDEVARSVLRAWRVDYSFPGQAELSSPSVPLGFPLLLASAILLAAAVLGIRQAATRRPSPAARRTTLAGAAFLAGSVCTIGMHGASRLFDDRPAQVDTTVLAGMWLLLAAVLAAAGAAVLSHRRFAAGRPGWADPALAFADTTTPPSGVAITVLPPEDD</sequence>
<protein>
    <submittedName>
        <fullName evidence="2">Uncharacterized protein</fullName>
    </submittedName>
</protein>
<keyword evidence="3" id="KW-1185">Reference proteome</keyword>